<dbReference type="Proteomes" id="UP001060170">
    <property type="component" value="Chromosome 7"/>
</dbReference>
<reference evidence="2" key="1">
    <citation type="journal article" date="2018" name="BMC Genomics">
        <title>Genomic insights into host adaptation between the wheat stripe rust pathogen (Puccinia striiformis f. sp. tritici) and the barley stripe rust pathogen (Puccinia striiformis f. sp. hordei).</title>
        <authorList>
            <person name="Xia C."/>
            <person name="Wang M."/>
            <person name="Yin C."/>
            <person name="Cornejo O.E."/>
            <person name="Hulbert S.H."/>
            <person name="Chen X."/>
        </authorList>
    </citation>
    <scope>NUCLEOTIDE SEQUENCE [LARGE SCALE GENOMIC DNA]</scope>
    <source>
        <strain evidence="2">93-210</strain>
    </source>
</reference>
<evidence type="ECO:0000313" key="2">
    <source>
        <dbReference type="Proteomes" id="UP001060170"/>
    </source>
</evidence>
<organism evidence="1 2">
    <name type="scientific">Puccinia striiformis f. sp. tritici</name>
    <dbReference type="NCBI Taxonomy" id="168172"/>
    <lineage>
        <taxon>Eukaryota</taxon>
        <taxon>Fungi</taxon>
        <taxon>Dikarya</taxon>
        <taxon>Basidiomycota</taxon>
        <taxon>Pucciniomycotina</taxon>
        <taxon>Pucciniomycetes</taxon>
        <taxon>Pucciniales</taxon>
        <taxon>Pucciniaceae</taxon>
        <taxon>Puccinia</taxon>
    </lineage>
</organism>
<comment type="caution">
    <text evidence="1">The sequence shown here is derived from an EMBL/GenBank/DDBJ whole genome shotgun (WGS) entry which is preliminary data.</text>
</comment>
<keyword evidence="2" id="KW-1185">Reference proteome</keyword>
<gene>
    <name evidence="1" type="ORF">MJO28_006978</name>
</gene>
<reference evidence="2" key="2">
    <citation type="journal article" date="2018" name="Mol. Plant Microbe Interact.">
        <title>Genome sequence resources for the wheat stripe rust pathogen (Puccinia striiformis f. sp. tritici) and the barley stripe rust pathogen (Puccinia striiformis f. sp. hordei).</title>
        <authorList>
            <person name="Xia C."/>
            <person name="Wang M."/>
            <person name="Yin C."/>
            <person name="Cornejo O.E."/>
            <person name="Hulbert S.H."/>
            <person name="Chen X."/>
        </authorList>
    </citation>
    <scope>NUCLEOTIDE SEQUENCE [LARGE SCALE GENOMIC DNA]</scope>
    <source>
        <strain evidence="2">93-210</strain>
    </source>
</reference>
<accession>A0ACC0ED51</accession>
<reference evidence="1 2" key="3">
    <citation type="journal article" date="2022" name="Microbiol. Spectr.">
        <title>Folding features and dynamics of 3D genome architecture in plant fungal pathogens.</title>
        <authorList>
            <person name="Xia C."/>
        </authorList>
    </citation>
    <scope>NUCLEOTIDE SEQUENCE [LARGE SCALE GENOMIC DNA]</scope>
    <source>
        <strain evidence="1 2">93-210</strain>
    </source>
</reference>
<sequence length="403" mass="43212">MAISNSFSSFRSIKRPATSTNVNRENESSIPIQTSGSLPVTHPTFEPTRNTNNMAVIQSLQGKKLEKKNKFKLFSRFSIRSSNKKQVINSTATNPTVNVSTTSASLGNILSNDSALVSSGSSTPSRNLSLNSPLRIKPKTNHLSSCDEPGYIFCATDAWTTPDTQSPMNMPARPAKPFWKRLSFSPSAHGHGEEADVVGSPEVIASPAEEVIQASASSDDHPCSIMSSELSSVPSSANETADTSLASADEAETEECGLAGIGVRDRRSICLHSLPIRGGLSHQLTGPKPPFHSAMRYAPSSSSPLSGTLDPPSSDSEDRPPSRNNSPASKRLSTQSYRPPPPMSNLSSINDRRMSYGHLNMVPNQTSVDSETLMRILRGPSSYPEETCPRPQSRAGSISIPCV</sequence>
<name>A0ACC0ED51_9BASI</name>
<dbReference type="EMBL" id="CM045871">
    <property type="protein sequence ID" value="KAI7951294.1"/>
    <property type="molecule type" value="Genomic_DNA"/>
</dbReference>
<evidence type="ECO:0000313" key="1">
    <source>
        <dbReference type="EMBL" id="KAI7951294.1"/>
    </source>
</evidence>
<proteinExistence type="predicted"/>
<protein>
    <submittedName>
        <fullName evidence="1">Uncharacterized protein</fullName>
    </submittedName>
</protein>